<dbReference type="AlphaFoldDB" id="A0A1H4CMU4"/>
<keyword evidence="2" id="KW-1185">Reference proteome</keyword>
<name>A0A1H4CMU4_9SPHI</name>
<dbReference type="EMBL" id="FNRA01000004">
    <property type="protein sequence ID" value="SEA61362.1"/>
    <property type="molecule type" value="Genomic_DNA"/>
</dbReference>
<dbReference type="InterPro" id="IPR046233">
    <property type="entry name" value="DUF6266"/>
</dbReference>
<dbReference type="STRING" id="425514.SAMN05443550_104100"/>
<dbReference type="Proteomes" id="UP000198850">
    <property type="component" value="Unassembled WGS sequence"/>
</dbReference>
<dbReference type="OrthoDB" id="665435at2"/>
<evidence type="ECO:0000313" key="2">
    <source>
        <dbReference type="Proteomes" id="UP000198850"/>
    </source>
</evidence>
<sequence>MATIRKGILGGFSGTAGPATGTNWRGQDVLKGRSKKRIEKEDLLPQNFKLKVMSEFLGHFSALIKIGFYHRNKKDTPFNRAMSYNLERAITGEAPDYDINYKKIVFSKGNREPAWSVRAMLEQKDQININWEVPETANIKVIANDLAKIVIYNETKKEARFSATAIRSDLSITVTIPEVFIGNKFHLWMFFVSPDGKNVSNSDYLGRV</sequence>
<evidence type="ECO:0000313" key="1">
    <source>
        <dbReference type="EMBL" id="SEA61362.1"/>
    </source>
</evidence>
<organism evidence="1 2">
    <name type="scientific">Pedobacter hartonius</name>
    <dbReference type="NCBI Taxonomy" id="425514"/>
    <lineage>
        <taxon>Bacteria</taxon>
        <taxon>Pseudomonadati</taxon>
        <taxon>Bacteroidota</taxon>
        <taxon>Sphingobacteriia</taxon>
        <taxon>Sphingobacteriales</taxon>
        <taxon>Sphingobacteriaceae</taxon>
        <taxon>Pedobacter</taxon>
    </lineage>
</organism>
<dbReference type="Pfam" id="PF19781">
    <property type="entry name" value="DUF6266"/>
    <property type="match status" value="1"/>
</dbReference>
<protein>
    <submittedName>
        <fullName evidence="1">Uncharacterized protein</fullName>
    </submittedName>
</protein>
<accession>A0A1H4CMU4</accession>
<dbReference type="RefSeq" id="WP_090556249.1">
    <property type="nucleotide sequence ID" value="NZ_FNRA01000004.1"/>
</dbReference>
<proteinExistence type="predicted"/>
<gene>
    <name evidence="1" type="ORF">SAMN05443550_104100</name>
</gene>
<reference evidence="1 2" key="1">
    <citation type="submission" date="2016-10" db="EMBL/GenBank/DDBJ databases">
        <authorList>
            <person name="de Groot N.N."/>
        </authorList>
    </citation>
    <scope>NUCLEOTIDE SEQUENCE [LARGE SCALE GENOMIC DNA]</scope>
    <source>
        <strain evidence="1 2">DSM 19033</strain>
    </source>
</reference>